<reference evidence="3" key="1">
    <citation type="thesis" date="2020" institute="ProQuest LLC" country="789 East Eisenhower Parkway, Ann Arbor, MI, USA">
        <title>Comparative Genomics and Chromosome Evolution.</title>
        <authorList>
            <person name="Mudd A.B."/>
        </authorList>
    </citation>
    <scope>NUCLEOTIDE SEQUENCE</scope>
    <source>
        <strain evidence="3">1538</strain>
        <tissue evidence="3">Blood</tissue>
    </source>
</reference>
<feature type="domain" description="BLOC-2 complex member HPS3 C-terminal" evidence="2">
    <location>
        <begin position="498"/>
        <end position="997"/>
    </location>
</feature>
<dbReference type="InterPro" id="IPR029438">
    <property type="entry name" value="HPS3_C"/>
</dbReference>
<dbReference type="Pfam" id="PF14763">
    <property type="entry name" value="HPS3_C"/>
    <property type="match status" value="1"/>
</dbReference>
<dbReference type="GO" id="GO:0031084">
    <property type="term" value="C:BLOC-2 complex"/>
    <property type="evidence" value="ECO:0007669"/>
    <property type="project" value="TreeGrafter"/>
</dbReference>
<evidence type="ECO:0000313" key="4">
    <source>
        <dbReference type="Proteomes" id="UP001181693"/>
    </source>
</evidence>
<dbReference type="EMBL" id="DYDO01000004">
    <property type="protein sequence ID" value="DBA26029.1"/>
    <property type="molecule type" value="Genomic_DNA"/>
</dbReference>
<evidence type="ECO:0008006" key="5">
    <source>
        <dbReference type="Google" id="ProtNLM"/>
    </source>
</evidence>
<protein>
    <recommendedName>
        <fullName evidence="5">Hermansky-Pudlak syndrome 3 protein</fullName>
    </recommendedName>
</protein>
<dbReference type="PANTHER" id="PTHR28633">
    <property type="entry name" value="HERMANSKY-PUDLAK SYNDROME 3 PROTEIN"/>
    <property type="match status" value="1"/>
</dbReference>
<evidence type="ECO:0000259" key="1">
    <source>
        <dbReference type="Pfam" id="PF14761"/>
    </source>
</evidence>
<keyword evidence="4" id="KW-1185">Reference proteome</keyword>
<dbReference type="Proteomes" id="UP001181693">
    <property type="component" value="Unassembled WGS sequence"/>
</dbReference>
<dbReference type="PANTHER" id="PTHR28633:SF1">
    <property type="entry name" value="BLOC-2 COMPLEX MEMBER HPS3"/>
    <property type="match status" value="1"/>
</dbReference>
<name>A0AAV3AFK7_PYXAD</name>
<accession>A0AAV3AFK7</accession>
<gene>
    <name evidence="3" type="ORF">GDO54_010342</name>
</gene>
<dbReference type="InterPro" id="IPR029437">
    <property type="entry name" value="HPS3_N"/>
</dbReference>
<dbReference type="Pfam" id="PF14761">
    <property type="entry name" value="HPS3_N"/>
    <property type="match status" value="1"/>
</dbReference>
<dbReference type="AlphaFoldDB" id="A0AAV3AFK7"/>
<dbReference type="GO" id="GO:0005737">
    <property type="term" value="C:cytoplasm"/>
    <property type="evidence" value="ECO:0007669"/>
    <property type="project" value="TreeGrafter"/>
</dbReference>
<proteinExistence type="predicted"/>
<feature type="domain" description="BLOC-2 complex member HPS3 N-terminal" evidence="1">
    <location>
        <begin position="3"/>
        <end position="477"/>
    </location>
</feature>
<evidence type="ECO:0000313" key="3">
    <source>
        <dbReference type="EMBL" id="DBA26029.1"/>
    </source>
</evidence>
<comment type="caution">
    <text evidence="3">The sequence shown here is derived from an EMBL/GenBank/DDBJ whole genome shotgun (WGS) entry which is preliminary data.</text>
</comment>
<evidence type="ECO:0000259" key="2">
    <source>
        <dbReference type="Pfam" id="PF14763"/>
    </source>
</evidence>
<dbReference type="InterPro" id="IPR017216">
    <property type="entry name" value="HPS3"/>
</dbReference>
<sequence length="1000" mass="112991">MVQLYNCHPFGSQRIVPTKQAPEVFCCGRDSVFVTSAGGCKVEVFTVCQELCQPLCSFNTLGKVLQMHYSDIGDYLVTIEEKNNISSLRTYVNWRCQSTGSSRVSVRMVGLQPDTLSTASSKDQMEIIEMPLSENPLRLSCCPMRGDLLVGCKSKLVVFSMKYISIHGIPVLDFDRSMVLHISGIVPVEVYFCANFISIMSELEVLVFRMTSECQEVLPNISTAVPDLGKRPEKGTKNTLPSTSSHLSECEDFVVFDRPVELIGEECKSCNIVITPESTGLSVDLRTKFCVSYLLYRRFAPDFTDGLSVETIRLHSLQLMPVYKTGSHVPAKAGNTKKDLLSIFCFFSMPHAGYLYSLLNTVQLVSVYQYPERSQQAVLTPQLLHVITRNNLQCFTVRCSAVIVREEDPYIDTTMKTCPPVSMDVCTLRMQLFIGLKAIQHFNNYIVILTKADIEEVPDKRKNSKRLSKKLGYTKTKALSDTEPGWNLYIVSTTPPVQLYREMVEYSKKYDTVKTQGSIHLLSEAHLLLRSALMNPDLVNPAEKEELEAAFRESCGHLGDCFSRLETKKSHLALPYYKMSCLSVSEVIDRVLSKDFPQEYGKGFMFYLKHSLCEDLEEQLSEEMALMVLQIFKTAEPQQIPNVLSSPCMVNVCPANAMAFLEKLESNACSAVISLTKAAMALRMQDLQKYEAEMNRHPEVLLLYGFLEEPRLLMIRKNKEIIPTEMALKLRDTLPGLLIAALVAFHENSKINLKEAELFFKVLCQNYDDDVPQMLVDFWEARLSSYPPDSVLQDVMGKLTSYYVCRICKPKHVCTKSLKSAEDLRNSCSHFGVISPWVLKMVYSGPSPCDHCGDLIKLQSLLCGPSLDVASFLPFLDFIPQDNNAHLSIHLICATRLLNYESSIERLLDRCPEAVTSYAKHEIKEGSQALWWNKLLPELCTRIRDSRNTNEIFISSLKDTLEMISMELDLQDFLNVLPDDGIAAFFLPYLVNQSDKKLVI</sequence>
<organism evidence="3 4">
    <name type="scientific">Pyxicephalus adspersus</name>
    <name type="common">African bullfrog</name>
    <dbReference type="NCBI Taxonomy" id="30357"/>
    <lineage>
        <taxon>Eukaryota</taxon>
        <taxon>Metazoa</taxon>
        <taxon>Chordata</taxon>
        <taxon>Craniata</taxon>
        <taxon>Vertebrata</taxon>
        <taxon>Euteleostomi</taxon>
        <taxon>Amphibia</taxon>
        <taxon>Batrachia</taxon>
        <taxon>Anura</taxon>
        <taxon>Neobatrachia</taxon>
        <taxon>Ranoidea</taxon>
        <taxon>Pyxicephalidae</taxon>
        <taxon>Pyxicephalinae</taxon>
        <taxon>Pyxicephalus</taxon>
    </lineage>
</organism>